<gene>
    <name evidence="3" type="ORF">HIR71_09075</name>
</gene>
<keyword evidence="4" id="KW-1185">Reference proteome</keyword>
<dbReference type="Gene3D" id="1.20.120.450">
    <property type="entry name" value="dinb family like domain"/>
    <property type="match status" value="1"/>
</dbReference>
<comment type="caution">
    <text evidence="3">The sequence shown here is derived from an EMBL/GenBank/DDBJ whole genome shotgun (WGS) entry which is preliminary data.</text>
</comment>
<dbReference type="GO" id="GO:0046872">
    <property type="term" value="F:metal ion binding"/>
    <property type="evidence" value="ECO:0007669"/>
    <property type="project" value="InterPro"/>
</dbReference>
<dbReference type="RefSeq" id="WP_169324737.1">
    <property type="nucleotide sequence ID" value="NZ_JABCJJ010000011.1"/>
</dbReference>
<name>A0A7Y0LYD7_CELFI</name>
<evidence type="ECO:0000259" key="2">
    <source>
        <dbReference type="Pfam" id="PF11716"/>
    </source>
</evidence>
<dbReference type="EMBL" id="JABCJJ010000011">
    <property type="protein sequence ID" value="NMR20365.1"/>
    <property type="molecule type" value="Genomic_DNA"/>
</dbReference>
<evidence type="ECO:0000313" key="3">
    <source>
        <dbReference type="EMBL" id="NMR20365.1"/>
    </source>
</evidence>
<dbReference type="Proteomes" id="UP000562124">
    <property type="component" value="Unassembled WGS sequence"/>
</dbReference>
<dbReference type="InterPro" id="IPR034660">
    <property type="entry name" value="DinB/YfiT-like"/>
</dbReference>
<sequence length="257" mass="27509">MTSQRASIDLATSSALLDTQWRVLRTWLRDTLDDDDVLAAPSVLPQFTVGELLAHVRRAMDALAACEPAVPGLLPVTLGEYLGGYAEAPRHDAPADSTSAVETPASGPVGAGEPAAPGAGPDPLRTLERSTDAAFATLGRLGSDDRVIQTHRAPLLLSDLVLTRLLELVVHADDLERSVRRAGESPVERESLELVAQALLGIVVARGGWSLELVDPLLWMRLATGRVPYHVDRLAEALRARFTSDSVPDLGRMLPLV</sequence>
<accession>A0A7Y0LYD7</accession>
<dbReference type="Pfam" id="PF11716">
    <property type="entry name" value="MDMPI_N"/>
    <property type="match status" value="1"/>
</dbReference>
<protein>
    <recommendedName>
        <fullName evidence="2">Mycothiol-dependent maleylpyruvate isomerase metal-binding domain-containing protein</fullName>
    </recommendedName>
</protein>
<dbReference type="AlphaFoldDB" id="A0A7Y0LYD7"/>
<feature type="domain" description="Mycothiol-dependent maleylpyruvate isomerase metal-binding" evidence="2">
    <location>
        <begin position="19"/>
        <end position="176"/>
    </location>
</feature>
<feature type="compositionally biased region" description="Low complexity" evidence="1">
    <location>
        <begin position="104"/>
        <end position="121"/>
    </location>
</feature>
<feature type="region of interest" description="Disordered" evidence="1">
    <location>
        <begin position="89"/>
        <end position="126"/>
    </location>
</feature>
<evidence type="ECO:0000256" key="1">
    <source>
        <dbReference type="SAM" id="MobiDB-lite"/>
    </source>
</evidence>
<evidence type="ECO:0000313" key="4">
    <source>
        <dbReference type="Proteomes" id="UP000562124"/>
    </source>
</evidence>
<reference evidence="3 4" key="1">
    <citation type="submission" date="2020-04" db="EMBL/GenBank/DDBJ databases">
        <title>Sequencing and Assembly of C. fimi.</title>
        <authorList>
            <person name="Ramsey A.R."/>
        </authorList>
    </citation>
    <scope>NUCLEOTIDE SEQUENCE [LARGE SCALE GENOMIC DNA]</scope>
    <source>
        <strain evidence="3 4">SB</strain>
    </source>
</reference>
<organism evidence="3 4">
    <name type="scientific">Cellulomonas fimi</name>
    <dbReference type="NCBI Taxonomy" id="1708"/>
    <lineage>
        <taxon>Bacteria</taxon>
        <taxon>Bacillati</taxon>
        <taxon>Actinomycetota</taxon>
        <taxon>Actinomycetes</taxon>
        <taxon>Micrococcales</taxon>
        <taxon>Cellulomonadaceae</taxon>
        <taxon>Cellulomonas</taxon>
    </lineage>
</organism>
<dbReference type="SUPFAM" id="SSF109854">
    <property type="entry name" value="DinB/YfiT-like putative metalloenzymes"/>
    <property type="match status" value="1"/>
</dbReference>
<dbReference type="InterPro" id="IPR024344">
    <property type="entry name" value="MDMPI_metal-binding"/>
</dbReference>
<proteinExistence type="predicted"/>